<evidence type="ECO:0000313" key="3">
    <source>
        <dbReference type="Proteomes" id="UP000831537"/>
    </source>
</evidence>
<reference evidence="2 3" key="1">
    <citation type="submission" date="2022-04" db="EMBL/GenBank/DDBJ databases">
        <title>Gracilibacillus sp. isolated from saltern.</title>
        <authorList>
            <person name="Won M."/>
            <person name="Lee C.-M."/>
            <person name="Woen H.-Y."/>
            <person name="Kwon S.-W."/>
        </authorList>
    </citation>
    <scope>NUCLEOTIDE SEQUENCE [LARGE SCALE GENOMIC DNA]</scope>
    <source>
        <strain evidence="2 3">SSPM10-3</strain>
    </source>
</reference>
<evidence type="ECO:0008006" key="4">
    <source>
        <dbReference type="Google" id="ProtNLM"/>
    </source>
</evidence>
<name>A0ABY4GNK5_9BACI</name>
<keyword evidence="1" id="KW-0812">Transmembrane</keyword>
<evidence type="ECO:0000313" key="2">
    <source>
        <dbReference type="EMBL" id="UOQ85945.1"/>
    </source>
</evidence>
<organism evidence="2 3">
    <name type="scientific">Gracilibacillus salinarum</name>
    <dbReference type="NCBI Taxonomy" id="2932255"/>
    <lineage>
        <taxon>Bacteria</taxon>
        <taxon>Bacillati</taxon>
        <taxon>Bacillota</taxon>
        <taxon>Bacilli</taxon>
        <taxon>Bacillales</taxon>
        <taxon>Bacillaceae</taxon>
        <taxon>Gracilibacillus</taxon>
    </lineage>
</organism>
<proteinExistence type="predicted"/>
<protein>
    <recommendedName>
        <fullName evidence="4">Methyl-accepting chemotaxis protein</fullName>
    </recommendedName>
</protein>
<dbReference type="RefSeq" id="WP_244746242.1">
    <property type="nucleotide sequence ID" value="NZ_CP095071.1"/>
</dbReference>
<keyword evidence="1" id="KW-0472">Membrane</keyword>
<feature type="transmembrane region" description="Helical" evidence="1">
    <location>
        <begin position="12"/>
        <end position="33"/>
    </location>
</feature>
<keyword evidence="3" id="KW-1185">Reference proteome</keyword>
<dbReference type="Proteomes" id="UP000831537">
    <property type="component" value="Chromosome"/>
</dbReference>
<sequence>MITFFNNFSLRNKLLCILLIAIVIFSGFSFLLIQSIEKISSVSNTIQNENIPEIVWYDQWEKELAIKKQFVLKNIENGFQSDFQEEFQQYSSDPQSEEISQLVAIPEKAEGLHNELMLLDFVIMNKVVGLLEYNETDAASR</sequence>
<keyword evidence="1" id="KW-1133">Transmembrane helix</keyword>
<accession>A0ABY4GNK5</accession>
<dbReference type="EMBL" id="CP095071">
    <property type="protein sequence ID" value="UOQ85945.1"/>
    <property type="molecule type" value="Genomic_DNA"/>
</dbReference>
<gene>
    <name evidence="2" type="ORF">MUN87_03310</name>
</gene>
<evidence type="ECO:0000256" key="1">
    <source>
        <dbReference type="SAM" id="Phobius"/>
    </source>
</evidence>